<dbReference type="EMBL" id="RRYP01001696">
    <property type="protein sequence ID" value="TNV85600.1"/>
    <property type="molecule type" value="Genomic_DNA"/>
</dbReference>
<reference evidence="1" key="1">
    <citation type="submission" date="2019-06" db="EMBL/GenBank/DDBJ databases">
        <authorList>
            <person name="Zheng W."/>
        </authorList>
    </citation>
    <scope>NUCLEOTIDE SEQUENCE</scope>
    <source>
        <strain evidence="1">QDHG01</strain>
    </source>
</reference>
<name>A0A8J8P4C4_HALGN</name>
<comment type="caution">
    <text evidence="1">The sequence shown here is derived from an EMBL/GenBank/DDBJ whole genome shotgun (WGS) entry which is preliminary data.</text>
</comment>
<evidence type="ECO:0000313" key="2">
    <source>
        <dbReference type="Proteomes" id="UP000785679"/>
    </source>
</evidence>
<keyword evidence="2" id="KW-1185">Reference proteome</keyword>
<proteinExistence type="predicted"/>
<gene>
    <name evidence="1" type="ORF">FGO68_gene7295</name>
</gene>
<dbReference type="Proteomes" id="UP000785679">
    <property type="component" value="Unassembled WGS sequence"/>
</dbReference>
<dbReference type="AlphaFoldDB" id="A0A8J8P4C4"/>
<accession>A0A8J8P4C4</accession>
<sequence>MQNLITLPWKIKNPNLLKDWQTFLIKAHLPSCILIIQALNQIQIKISAEKGLNNKQGARLILTHPI</sequence>
<protein>
    <submittedName>
        <fullName evidence="1">Uncharacterized protein</fullName>
    </submittedName>
</protein>
<evidence type="ECO:0000313" key="1">
    <source>
        <dbReference type="EMBL" id="TNV85600.1"/>
    </source>
</evidence>
<organism evidence="1 2">
    <name type="scientific">Halteria grandinella</name>
    <dbReference type="NCBI Taxonomy" id="5974"/>
    <lineage>
        <taxon>Eukaryota</taxon>
        <taxon>Sar</taxon>
        <taxon>Alveolata</taxon>
        <taxon>Ciliophora</taxon>
        <taxon>Intramacronucleata</taxon>
        <taxon>Spirotrichea</taxon>
        <taxon>Stichotrichia</taxon>
        <taxon>Sporadotrichida</taxon>
        <taxon>Halteriidae</taxon>
        <taxon>Halteria</taxon>
    </lineage>
</organism>